<evidence type="ECO:0000313" key="3">
    <source>
        <dbReference type="Proteomes" id="UP000625711"/>
    </source>
</evidence>
<proteinExistence type="predicted"/>
<dbReference type="AlphaFoldDB" id="A0A834IMA6"/>
<reference evidence="2" key="1">
    <citation type="submission" date="2020-08" db="EMBL/GenBank/DDBJ databases">
        <title>Genome sequencing and assembly of the red palm weevil Rhynchophorus ferrugineus.</title>
        <authorList>
            <person name="Dias G.B."/>
            <person name="Bergman C.M."/>
            <person name="Manee M."/>
        </authorList>
    </citation>
    <scope>NUCLEOTIDE SEQUENCE</scope>
    <source>
        <strain evidence="2">AA-2017</strain>
        <tissue evidence="2">Whole larva</tissue>
    </source>
</reference>
<gene>
    <name evidence="2" type="ORF">GWI33_006212</name>
</gene>
<evidence type="ECO:0000313" key="2">
    <source>
        <dbReference type="EMBL" id="KAF7280300.1"/>
    </source>
</evidence>
<feature type="compositionally biased region" description="Basic and acidic residues" evidence="1">
    <location>
        <begin position="48"/>
        <end position="63"/>
    </location>
</feature>
<feature type="region of interest" description="Disordered" evidence="1">
    <location>
        <begin position="1"/>
        <end position="85"/>
    </location>
</feature>
<comment type="caution">
    <text evidence="2">The sequence shown here is derived from an EMBL/GenBank/DDBJ whole genome shotgun (WGS) entry which is preliminary data.</text>
</comment>
<dbReference type="Proteomes" id="UP000625711">
    <property type="component" value="Unassembled WGS sequence"/>
</dbReference>
<protein>
    <submittedName>
        <fullName evidence="2">Uncharacterized protein</fullName>
    </submittedName>
</protein>
<keyword evidence="3" id="KW-1185">Reference proteome</keyword>
<sequence length="331" mass="36338">MRNRPLAPHNRAADNECNAGGAGGGSADRGGKRRGGGGPAQTESAISLKKDEIGPTHATDVRTAKKTPPPRSATPSLSSPTPSKARGPCVWCAFRRAFFRHISDVSTGTGLREQILEQSLRARATCGQCLRTLRTIYASESRKRRERYQPCPDFIFGVLPKPRGVKPNPNHPPSLLAKLRKYILTIFPLTPNAIGTNTRGVNAVTSSANTRGVDCETRLRDRTLFTRTRDVPDADFYTNNDSEASRFDVSRRGEIWKRGPNVVLISWLFMVSESRPSATGSNRSKNSEKHSESVRPQNENCWAIGARQGLHRVSYIVALSTSFGNVAEQNL</sequence>
<name>A0A834IMA6_RHYFE</name>
<feature type="region of interest" description="Disordered" evidence="1">
    <location>
        <begin position="275"/>
        <end position="296"/>
    </location>
</feature>
<evidence type="ECO:0000256" key="1">
    <source>
        <dbReference type="SAM" id="MobiDB-lite"/>
    </source>
</evidence>
<dbReference type="EMBL" id="JAACXV010000309">
    <property type="protein sequence ID" value="KAF7280300.1"/>
    <property type="molecule type" value="Genomic_DNA"/>
</dbReference>
<accession>A0A834IMA6</accession>
<feature type="compositionally biased region" description="Polar residues" evidence="1">
    <location>
        <begin position="275"/>
        <end position="284"/>
    </location>
</feature>
<feature type="compositionally biased region" description="Low complexity" evidence="1">
    <location>
        <begin position="73"/>
        <end position="83"/>
    </location>
</feature>
<organism evidence="2 3">
    <name type="scientific">Rhynchophorus ferrugineus</name>
    <name type="common">Red palm weevil</name>
    <name type="synonym">Curculio ferrugineus</name>
    <dbReference type="NCBI Taxonomy" id="354439"/>
    <lineage>
        <taxon>Eukaryota</taxon>
        <taxon>Metazoa</taxon>
        <taxon>Ecdysozoa</taxon>
        <taxon>Arthropoda</taxon>
        <taxon>Hexapoda</taxon>
        <taxon>Insecta</taxon>
        <taxon>Pterygota</taxon>
        <taxon>Neoptera</taxon>
        <taxon>Endopterygota</taxon>
        <taxon>Coleoptera</taxon>
        <taxon>Polyphaga</taxon>
        <taxon>Cucujiformia</taxon>
        <taxon>Curculionidae</taxon>
        <taxon>Dryophthorinae</taxon>
        <taxon>Rhynchophorus</taxon>
    </lineage>
</organism>